<organism evidence="2 3">
    <name type="scientific">Obba rivulosa</name>
    <dbReference type="NCBI Taxonomy" id="1052685"/>
    <lineage>
        <taxon>Eukaryota</taxon>
        <taxon>Fungi</taxon>
        <taxon>Dikarya</taxon>
        <taxon>Basidiomycota</taxon>
        <taxon>Agaricomycotina</taxon>
        <taxon>Agaricomycetes</taxon>
        <taxon>Polyporales</taxon>
        <taxon>Gelatoporiaceae</taxon>
        <taxon>Obba</taxon>
    </lineage>
</organism>
<feature type="region of interest" description="Disordered" evidence="1">
    <location>
        <begin position="1"/>
        <end position="42"/>
    </location>
</feature>
<evidence type="ECO:0000313" key="3">
    <source>
        <dbReference type="Proteomes" id="UP000250043"/>
    </source>
</evidence>
<reference evidence="2 3" key="1">
    <citation type="submission" date="2016-07" db="EMBL/GenBank/DDBJ databases">
        <title>Draft genome of the white-rot fungus Obba rivulosa 3A-2.</title>
        <authorList>
            <consortium name="DOE Joint Genome Institute"/>
            <person name="Miettinen O."/>
            <person name="Riley R."/>
            <person name="Acob R."/>
            <person name="Barry K."/>
            <person name="Cullen D."/>
            <person name="De Vries R."/>
            <person name="Hainaut M."/>
            <person name="Hatakka A."/>
            <person name="Henrissat B."/>
            <person name="Hilden K."/>
            <person name="Kuo R."/>
            <person name="Labutti K."/>
            <person name="Lipzen A."/>
            <person name="Makela M.R."/>
            <person name="Sandor L."/>
            <person name="Spatafora J.W."/>
            <person name="Grigoriev I.V."/>
            <person name="Hibbett D.S."/>
        </authorList>
    </citation>
    <scope>NUCLEOTIDE SEQUENCE [LARGE SCALE GENOMIC DNA]</scope>
    <source>
        <strain evidence="2 3">3A-2</strain>
    </source>
</reference>
<name>A0A8E2AXZ8_9APHY</name>
<dbReference type="EMBL" id="KV722360">
    <property type="protein sequence ID" value="OCH93016.1"/>
    <property type="molecule type" value="Genomic_DNA"/>
</dbReference>
<dbReference type="Proteomes" id="UP000250043">
    <property type="component" value="Unassembled WGS sequence"/>
</dbReference>
<proteinExistence type="predicted"/>
<dbReference type="AlphaFoldDB" id="A0A8E2AXZ8"/>
<feature type="compositionally biased region" description="Polar residues" evidence="1">
    <location>
        <begin position="22"/>
        <end position="31"/>
    </location>
</feature>
<keyword evidence="3" id="KW-1185">Reference proteome</keyword>
<accession>A0A8E2AXZ8</accession>
<evidence type="ECO:0000313" key="2">
    <source>
        <dbReference type="EMBL" id="OCH93016.1"/>
    </source>
</evidence>
<gene>
    <name evidence="2" type="ORF">OBBRIDRAFT_802154</name>
</gene>
<sequence length="449" mass="50468">MAQRHEQTSTTPPAQYPRNDIWTHTTASPSTPGGPVHRQSTSTEAVQRCSKIACAELEDTSASRGQRGAAKHKPSCVLSPAATEECTVFPRAWPRAAEHAGTWIAPGWDAWEAWAGWDREACWWMLRVELEDLADGTHKAIIAARRRFRVMITRRASLRAKRERSNRFGSQYTSRPVWPIADMKCSGAEHHGAEMGMSLRAGAPGREEILTPRDGVTTLTENFRPRHAWRRRDRERRLMAVMRNARCGSEIEATLRQPRGNRYRTRRIAARSAAWWGTTYEEEVYGYQREKLVRKLTASRSCTGIIAIHEMQQCRRMRTCGIVDCSTAAQQSYDISHQTTDSVSTDPKQSNVLEWRHTIISVVRRRPYMGKLRRGTGSPAEERICTVPAETICSVRRGGGTEDRERSARSWAFALVEAAASSAGRALEAVRCGAVTEPRPVEANRDTGV</sequence>
<evidence type="ECO:0000256" key="1">
    <source>
        <dbReference type="SAM" id="MobiDB-lite"/>
    </source>
</evidence>
<protein>
    <submittedName>
        <fullName evidence="2">Uncharacterized protein</fullName>
    </submittedName>
</protein>